<accession>A0ABR6RBK2</accession>
<sequence length="78" mass="7887">MTMLGPLPVALQISAPVCTAAASVRTNIVGGKTVSVDDKETVNPALPAAVDGTVEIVLASTGPKNAEQSHSFSTRSPL</sequence>
<dbReference type="Proteomes" id="UP000562492">
    <property type="component" value="Unassembled WGS sequence"/>
</dbReference>
<organism evidence="1 2">
    <name type="scientific">Comamonas odontotermitis</name>
    <dbReference type="NCBI Taxonomy" id="379895"/>
    <lineage>
        <taxon>Bacteria</taxon>
        <taxon>Pseudomonadati</taxon>
        <taxon>Pseudomonadota</taxon>
        <taxon>Betaproteobacteria</taxon>
        <taxon>Burkholderiales</taxon>
        <taxon>Comamonadaceae</taxon>
        <taxon>Comamonas</taxon>
    </lineage>
</organism>
<evidence type="ECO:0008006" key="3">
    <source>
        <dbReference type="Google" id="ProtNLM"/>
    </source>
</evidence>
<comment type="caution">
    <text evidence="1">The sequence shown here is derived from an EMBL/GenBank/DDBJ whole genome shotgun (WGS) entry which is preliminary data.</text>
</comment>
<reference evidence="1 2" key="1">
    <citation type="submission" date="2020-08" db="EMBL/GenBank/DDBJ databases">
        <title>Functional genomics of gut bacteria from endangered species of beetles.</title>
        <authorList>
            <person name="Carlos-Shanley C."/>
        </authorList>
    </citation>
    <scope>NUCLEOTIDE SEQUENCE [LARGE SCALE GENOMIC DNA]</scope>
    <source>
        <strain evidence="1 2">S00124</strain>
    </source>
</reference>
<keyword evidence="2" id="KW-1185">Reference proteome</keyword>
<dbReference type="EMBL" id="JACHKZ010000002">
    <property type="protein sequence ID" value="MBB6576501.1"/>
    <property type="molecule type" value="Genomic_DNA"/>
</dbReference>
<proteinExistence type="predicted"/>
<protein>
    <recommendedName>
        <fullName evidence="3">Secreted protein</fullName>
    </recommendedName>
</protein>
<dbReference type="RefSeq" id="WP_184705018.1">
    <property type="nucleotide sequence ID" value="NZ_JACHKZ010000002.1"/>
</dbReference>
<evidence type="ECO:0000313" key="1">
    <source>
        <dbReference type="EMBL" id="MBB6576501.1"/>
    </source>
</evidence>
<evidence type="ECO:0000313" key="2">
    <source>
        <dbReference type="Proteomes" id="UP000562492"/>
    </source>
</evidence>
<name>A0ABR6RBK2_9BURK</name>
<gene>
    <name evidence="1" type="ORF">HNP33_000549</name>
</gene>